<evidence type="ECO:0000313" key="1">
    <source>
        <dbReference type="EMBL" id="GBO46557.1"/>
    </source>
</evidence>
<gene>
    <name evidence="1" type="ORF">AVEN_266335_1</name>
</gene>
<dbReference type="EMBL" id="BGPR01074334">
    <property type="protein sequence ID" value="GBO46557.1"/>
    <property type="molecule type" value="Genomic_DNA"/>
</dbReference>
<keyword evidence="2" id="KW-1185">Reference proteome</keyword>
<protein>
    <submittedName>
        <fullName evidence="1">Uncharacterized protein</fullName>
    </submittedName>
</protein>
<organism evidence="1 2">
    <name type="scientific">Araneus ventricosus</name>
    <name type="common">Orbweaver spider</name>
    <name type="synonym">Epeira ventricosa</name>
    <dbReference type="NCBI Taxonomy" id="182803"/>
    <lineage>
        <taxon>Eukaryota</taxon>
        <taxon>Metazoa</taxon>
        <taxon>Ecdysozoa</taxon>
        <taxon>Arthropoda</taxon>
        <taxon>Chelicerata</taxon>
        <taxon>Arachnida</taxon>
        <taxon>Araneae</taxon>
        <taxon>Araneomorphae</taxon>
        <taxon>Entelegynae</taxon>
        <taxon>Araneoidea</taxon>
        <taxon>Araneidae</taxon>
        <taxon>Araneus</taxon>
    </lineage>
</organism>
<sequence>MINPRGRAPWNLNRGFSVNVWTGILGDYLLGPYCLTATRKATDTTHPGGGRYGNGIFHCILGVKKRASFRLTQIEQAEVLFCFVLRSETNSRLTKSA</sequence>
<reference evidence="1 2" key="1">
    <citation type="journal article" date="2019" name="Sci. Rep.">
        <title>Orb-weaving spider Araneus ventricosus genome elucidates the spidroin gene catalogue.</title>
        <authorList>
            <person name="Kono N."/>
            <person name="Nakamura H."/>
            <person name="Ohtoshi R."/>
            <person name="Moran D.A.P."/>
            <person name="Shinohara A."/>
            <person name="Yoshida Y."/>
            <person name="Fujiwara M."/>
            <person name="Mori M."/>
            <person name="Tomita M."/>
            <person name="Arakawa K."/>
        </authorList>
    </citation>
    <scope>NUCLEOTIDE SEQUENCE [LARGE SCALE GENOMIC DNA]</scope>
</reference>
<dbReference type="AlphaFoldDB" id="A0A4Y2XDR4"/>
<evidence type="ECO:0000313" key="2">
    <source>
        <dbReference type="Proteomes" id="UP000499080"/>
    </source>
</evidence>
<dbReference type="Proteomes" id="UP000499080">
    <property type="component" value="Unassembled WGS sequence"/>
</dbReference>
<comment type="caution">
    <text evidence="1">The sequence shown here is derived from an EMBL/GenBank/DDBJ whole genome shotgun (WGS) entry which is preliminary data.</text>
</comment>
<name>A0A4Y2XDR4_ARAVE</name>
<proteinExistence type="predicted"/>
<accession>A0A4Y2XDR4</accession>